<dbReference type="Proteomes" id="UP000800036">
    <property type="component" value="Unassembled WGS sequence"/>
</dbReference>
<reference evidence="1" key="1">
    <citation type="journal article" date="2020" name="Stud. Mycol.">
        <title>101 Dothideomycetes genomes: a test case for predicting lifestyles and emergence of pathogens.</title>
        <authorList>
            <person name="Haridas S."/>
            <person name="Albert R."/>
            <person name="Binder M."/>
            <person name="Bloem J."/>
            <person name="Labutti K."/>
            <person name="Salamov A."/>
            <person name="Andreopoulos B."/>
            <person name="Baker S."/>
            <person name="Barry K."/>
            <person name="Bills G."/>
            <person name="Bluhm B."/>
            <person name="Cannon C."/>
            <person name="Castanera R."/>
            <person name="Culley D."/>
            <person name="Daum C."/>
            <person name="Ezra D."/>
            <person name="Gonzalez J."/>
            <person name="Henrissat B."/>
            <person name="Kuo A."/>
            <person name="Liang C."/>
            <person name="Lipzen A."/>
            <person name="Lutzoni F."/>
            <person name="Magnuson J."/>
            <person name="Mondo S."/>
            <person name="Nolan M."/>
            <person name="Ohm R."/>
            <person name="Pangilinan J."/>
            <person name="Park H.-J."/>
            <person name="Ramirez L."/>
            <person name="Alfaro M."/>
            <person name="Sun H."/>
            <person name="Tritt A."/>
            <person name="Yoshinaga Y."/>
            <person name="Zwiers L.-H."/>
            <person name="Turgeon B."/>
            <person name="Goodwin S."/>
            <person name="Spatafora J."/>
            <person name="Crous P."/>
            <person name="Grigoriev I."/>
        </authorList>
    </citation>
    <scope>NUCLEOTIDE SEQUENCE</scope>
    <source>
        <strain evidence="1">CBS 107.79</strain>
    </source>
</reference>
<organism evidence="1 2">
    <name type="scientific">Bimuria novae-zelandiae CBS 107.79</name>
    <dbReference type="NCBI Taxonomy" id="1447943"/>
    <lineage>
        <taxon>Eukaryota</taxon>
        <taxon>Fungi</taxon>
        <taxon>Dikarya</taxon>
        <taxon>Ascomycota</taxon>
        <taxon>Pezizomycotina</taxon>
        <taxon>Dothideomycetes</taxon>
        <taxon>Pleosporomycetidae</taxon>
        <taxon>Pleosporales</taxon>
        <taxon>Massarineae</taxon>
        <taxon>Didymosphaeriaceae</taxon>
        <taxon>Bimuria</taxon>
    </lineage>
</organism>
<keyword evidence="2" id="KW-1185">Reference proteome</keyword>
<gene>
    <name evidence="1" type="ORF">BU23DRAFT_656688</name>
</gene>
<proteinExistence type="predicted"/>
<evidence type="ECO:0000313" key="1">
    <source>
        <dbReference type="EMBL" id="KAF1968212.1"/>
    </source>
</evidence>
<name>A0A6A5UWQ8_9PLEO</name>
<evidence type="ECO:0000313" key="2">
    <source>
        <dbReference type="Proteomes" id="UP000800036"/>
    </source>
</evidence>
<sequence>MHANTASPAAKSTTAASQDLRSAIAKRLAGRKMNRHIDLRYLGQQRGAYLLKDTKKILCDEAPCHQDFFNSDEFWDNYDAWIPGLVEELEDFAVNFEHDFDNMTEISQVIYAEHSKEINPMSHPSPTSDLKLRVLEWLAWAFRQSADYVAHWSQIHTVVLQTKVNQRTKKKLEKKKVQVKGNWMTNYDPLAEFPVLDACAPDADWTSTCEMPLLAETLLQKVWFFRRFFRSLFR</sequence>
<dbReference type="EMBL" id="ML976723">
    <property type="protein sequence ID" value="KAF1968212.1"/>
    <property type="molecule type" value="Genomic_DNA"/>
</dbReference>
<protein>
    <submittedName>
        <fullName evidence="1">Uncharacterized protein</fullName>
    </submittedName>
</protein>
<dbReference type="AlphaFoldDB" id="A0A6A5UWQ8"/>
<accession>A0A6A5UWQ8</accession>